<dbReference type="Proteomes" id="UP001257627">
    <property type="component" value="Unassembled WGS sequence"/>
</dbReference>
<dbReference type="RefSeq" id="WP_143606417.1">
    <property type="nucleotide sequence ID" value="NZ_JAPEPS010000002.1"/>
</dbReference>
<keyword evidence="2" id="KW-1185">Reference proteome</keyword>
<name>A0ABU3V3U6_9ACTN</name>
<dbReference type="EMBL" id="JARAKF010000002">
    <property type="protein sequence ID" value="MDU9000851.1"/>
    <property type="molecule type" value="Genomic_DNA"/>
</dbReference>
<organism evidence="1 2">
    <name type="scientific">Streptomyces mirabilis</name>
    <dbReference type="NCBI Taxonomy" id="68239"/>
    <lineage>
        <taxon>Bacteria</taxon>
        <taxon>Bacillati</taxon>
        <taxon>Actinomycetota</taxon>
        <taxon>Actinomycetes</taxon>
        <taxon>Kitasatosporales</taxon>
        <taxon>Streptomycetaceae</taxon>
        <taxon>Streptomyces</taxon>
    </lineage>
</organism>
<accession>A0ABU3V3U6</accession>
<evidence type="ECO:0000313" key="1">
    <source>
        <dbReference type="EMBL" id="MDU9000851.1"/>
    </source>
</evidence>
<sequence length="289" mass="32040">MFRRRVLCPDCRKDAAYAEGFAKIEAVVRETRSAVVKRYRNAADIRCRRGHSHTFRVDGRQEREAIRPDFCRACNILAKFQEFSEKAKDLGITVLESQWIAASRPHRALCFVGHEFDLVPNKMKRGCPLCPRGMYGGTVPPHDVYYVVSGWDAATGEDTMKPGISSGVGHNRLRQHADGGLAAQHLRITGLPLGMARALERFVLAGLDREGWLSTRGVEYFPLSALHDVMDLAGEWFTDQPGLSARPVVVDVSDVYNAVVAPEVLDVVDIDVDTAVVFDSDDTRPSLAS</sequence>
<gene>
    <name evidence="1" type="ORF">PU648_52935</name>
</gene>
<reference evidence="1 2" key="1">
    <citation type="submission" date="2023-02" db="EMBL/GenBank/DDBJ databases">
        <authorList>
            <person name="Maleckis M."/>
        </authorList>
    </citation>
    <scope>NUCLEOTIDE SEQUENCE [LARGE SCALE GENOMIC DNA]</scope>
    <source>
        <strain evidence="1 2">P8-A2</strain>
    </source>
</reference>
<evidence type="ECO:0000313" key="2">
    <source>
        <dbReference type="Proteomes" id="UP001257627"/>
    </source>
</evidence>
<protein>
    <recommendedName>
        <fullName evidence="3">GIY-YIG nuclease family protein</fullName>
    </recommendedName>
</protein>
<evidence type="ECO:0008006" key="3">
    <source>
        <dbReference type="Google" id="ProtNLM"/>
    </source>
</evidence>
<comment type="caution">
    <text evidence="1">The sequence shown here is derived from an EMBL/GenBank/DDBJ whole genome shotgun (WGS) entry which is preliminary data.</text>
</comment>
<proteinExistence type="predicted"/>